<evidence type="ECO:0000313" key="2">
    <source>
        <dbReference type="Proteomes" id="UP001060504"/>
    </source>
</evidence>
<gene>
    <name evidence="1" type="ORF">NGTWS1702_09750</name>
</gene>
<comment type="caution">
    <text evidence="1">The sequence shown here is derived from an EMBL/GenBank/DDBJ whole genome shotgun (WGS) entry which is preliminary data.</text>
</comment>
<name>A0ABQ4V6Y2_9MYCO</name>
<organism evidence="1 2">
    <name type="scientific">Mycolicibacterium cyprinidarum</name>
    <dbReference type="NCBI Taxonomy" id="2860311"/>
    <lineage>
        <taxon>Bacteria</taxon>
        <taxon>Bacillati</taxon>
        <taxon>Actinomycetota</taxon>
        <taxon>Actinomycetes</taxon>
        <taxon>Mycobacteriales</taxon>
        <taxon>Mycobacteriaceae</taxon>
        <taxon>Mycolicibacterium</taxon>
    </lineage>
</organism>
<proteinExistence type="predicted"/>
<protein>
    <submittedName>
        <fullName evidence="1">Uncharacterized protein</fullName>
    </submittedName>
</protein>
<evidence type="ECO:0000313" key="1">
    <source>
        <dbReference type="EMBL" id="GJF11857.1"/>
    </source>
</evidence>
<dbReference type="EMBL" id="BPRH01001045">
    <property type="protein sequence ID" value="GJF11857.1"/>
    <property type="molecule type" value="Genomic_DNA"/>
</dbReference>
<accession>A0ABQ4V6Y2</accession>
<sequence length="227" mass="25052">MIVQPHTRGELLALVDDRVDRLKSAGGQFDEGRLVEARGIAVHVRALVHHTEKSHALINQLGLQDELTWVDTAGVTHPQNPSSTACLTLMKIGGPHSHGEYVPKMDLYPPVPIRTRDGGRIDRGSRIPFDHWWTNPVVRDRDGLDYSRMQLVLALANDGEGGTHDDPEMKAAYDAVAASDWLGWVVSGRTISAAPAFETNPLMASVRQIGYEVVQSIRQQRDIIDAI</sequence>
<reference evidence="1 2" key="1">
    <citation type="submission" date="2021-08" db="EMBL/GenBank/DDBJ databases">
        <title>Draft genome sequence of Mycolicibacterium sp. NGTWS1702 strain.</title>
        <authorList>
            <person name="Matsumoto M."/>
            <person name="Tang B.C.C."/>
            <person name="Machida Y."/>
            <person name="Matoyama H."/>
            <person name="Kishihara T."/>
            <person name="Sato S."/>
            <person name="Kondo I."/>
            <person name="Sano M."/>
            <person name="Kato G."/>
        </authorList>
    </citation>
    <scope>NUCLEOTIDE SEQUENCE [LARGE SCALE GENOMIC DNA]</scope>
    <source>
        <strain evidence="1 2">NGTWSNA01</strain>
    </source>
</reference>
<keyword evidence="2" id="KW-1185">Reference proteome</keyword>
<dbReference type="Proteomes" id="UP001060504">
    <property type="component" value="Unassembled WGS sequence"/>
</dbReference>